<evidence type="ECO:0000313" key="1">
    <source>
        <dbReference type="EMBL" id="RNF25634.1"/>
    </source>
</evidence>
<reference evidence="1 2" key="1">
    <citation type="journal article" date="2018" name="BMC Genomics">
        <title>Genomic comparison of Trypanosoma conorhini and Trypanosoma rangeli to Trypanosoma cruzi strains of high and low virulence.</title>
        <authorList>
            <person name="Bradwell K.R."/>
            <person name="Koparde V.N."/>
            <person name="Matveyev A.V."/>
            <person name="Serrano M.G."/>
            <person name="Alves J.M."/>
            <person name="Parikh H."/>
            <person name="Huang B."/>
            <person name="Lee V."/>
            <person name="Espinosa-Alvarez O."/>
            <person name="Ortiz P.A."/>
            <person name="Costa-Martins A.G."/>
            <person name="Teixeira M.M."/>
            <person name="Buck G.A."/>
        </authorList>
    </citation>
    <scope>NUCLEOTIDE SEQUENCE [LARGE SCALE GENOMIC DNA]</scope>
    <source>
        <strain evidence="1 2">025E</strain>
    </source>
</reference>
<proteinExistence type="predicted"/>
<organism evidence="1 2">
    <name type="scientific">Trypanosoma conorhini</name>
    <dbReference type="NCBI Taxonomy" id="83891"/>
    <lineage>
        <taxon>Eukaryota</taxon>
        <taxon>Discoba</taxon>
        <taxon>Euglenozoa</taxon>
        <taxon>Kinetoplastea</taxon>
        <taxon>Metakinetoplastina</taxon>
        <taxon>Trypanosomatida</taxon>
        <taxon>Trypanosomatidae</taxon>
        <taxon>Trypanosoma</taxon>
    </lineage>
</organism>
<dbReference type="RefSeq" id="XP_029230840.1">
    <property type="nucleotide sequence ID" value="XM_029369123.1"/>
</dbReference>
<accession>A0A3R7LEI1</accession>
<dbReference type="OrthoDB" id="250203at2759"/>
<keyword evidence="2" id="KW-1185">Reference proteome</keyword>
<dbReference type="GeneID" id="40315805"/>
<protein>
    <submittedName>
        <fullName evidence="1">Uncharacterized protein</fullName>
    </submittedName>
</protein>
<dbReference type="AlphaFoldDB" id="A0A3R7LEI1"/>
<gene>
    <name evidence="1" type="ORF">Tco025E_02194</name>
</gene>
<dbReference type="Proteomes" id="UP000284403">
    <property type="component" value="Unassembled WGS sequence"/>
</dbReference>
<name>A0A3R7LEI1_9TRYP</name>
<sequence length="427" mass="48494">METTGGGQAHEPSVHRIVCLSEIASTVSPLYRYFSFPVRHSKSAKEPYVPPCIRCPNCKGCQLHLQFCSGAYGMRHVLAWILRRQPPKAGKPWAIKLHCDTGENEDNTLSRCSVCRFEVGPAVITNHIIHCSREQTRETAERGGRTGTFAGMACPRPLNFIDVYYSIFLATTQKGREKKKFRIVQRTAMRAVAAQARALWEKLTFSQERYSKQRSEEIKAKTGEAVGPRRVPVDWRCPWFFLSLLPCALVGNGGITFRLWLCEFDRHMITSYIIEDGDFWRAKHTCASRNETNTSECVDATAPASHLNWEGEVKCRRCYPPECSWGLISRRHREEQDPRLTILRVRRGCIKRGVTRRAMQCRHGGDWGPGRNDVAWVNKHKTRAQFMALLVAYLMRTTVCGPYRQRHITSAPSLPSGAPSEVILGTL</sequence>
<comment type="caution">
    <text evidence="1">The sequence shown here is derived from an EMBL/GenBank/DDBJ whole genome shotgun (WGS) entry which is preliminary data.</text>
</comment>
<evidence type="ECO:0000313" key="2">
    <source>
        <dbReference type="Proteomes" id="UP000284403"/>
    </source>
</evidence>
<dbReference type="EMBL" id="MKKU01000079">
    <property type="protein sequence ID" value="RNF25634.1"/>
    <property type="molecule type" value="Genomic_DNA"/>
</dbReference>